<dbReference type="Proteomes" id="UP000694389">
    <property type="component" value="Unassembled WGS sequence"/>
</dbReference>
<evidence type="ECO:0000256" key="2">
    <source>
        <dbReference type="SAM" id="Phobius"/>
    </source>
</evidence>
<dbReference type="RefSeq" id="XP_051267939.1">
    <property type="nucleotide sequence ID" value="XM_051411979.1"/>
</dbReference>
<comment type="similarity">
    <text evidence="1">Belongs to the TMEM70 family.</text>
</comment>
<keyword evidence="2" id="KW-0812">Transmembrane</keyword>
<reference evidence="3" key="1">
    <citation type="submission" date="2025-08" db="UniProtKB">
        <authorList>
            <consortium name="Ensembl"/>
        </authorList>
    </citation>
    <scope>IDENTIFICATION</scope>
</reference>
<evidence type="ECO:0000313" key="4">
    <source>
        <dbReference type="Proteomes" id="UP000694389"/>
    </source>
</evidence>
<dbReference type="GeneTree" id="ENSGT00390000018710"/>
<proteinExistence type="inferred from homology"/>
<name>A0A8C4D8J2_DICLA</name>
<dbReference type="Pfam" id="PF06979">
    <property type="entry name" value="TMEM70"/>
    <property type="match status" value="1"/>
</dbReference>
<sequence>MSYTNVLRRLRPCIVSQPFSNIDVRAVRHGGPFTVCGFRAVSQQQLTVHAVRRSSLKLPSNNKVQSHCLSARSLLTEASSEDGNLIYTGSLGRAVRGVKLFSYSTSGTSLFLMPQILLKTGLGVESLALQVAFCGVIGFFTIVTPVLLHLFTRGYVIRLYHNPDTDTYTAITYSVFLTEKKSVFHQRQVKIPAVSKMFSTFTADRMGLLVNPDLFPFPHDYNHLMGYDKPFTFDTDNMNRPDES</sequence>
<accession>A0A8C4D8J2</accession>
<dbReference type="GO" id="GO:0031966">
    <property type="term" value="C:mitochondrial membrane"/>
    <property type="evidence" value="ECO:0007669"/>
    <property type="project" value="TreeGrafter"/>
</dbReference>
<dbReference type="OMA" id="APKPHEW"/>
<reference evidence="3" key="2">
    <citation type="submission" date="2025-09" db="UniProtKB">
        <authorList>
            <consortium name="Ensembl"/>
        </authorList>
    </citation>
    <scope>IDENTIFICATION</scope>
</reference>
<organism evidence="3 4">
    <name type="scientific">Dicentrarchus labrax</name>
    <name type="common">European seabass</name>
    <name type="synonym">Morone labrax</name>
    <dbReference type="NCBI Taxonomy" id="13489"/>
    <lineage>
        <taxon>Eukaryota</taxon>
        <taxon>Metazoa</taxon>
        <taxon>Chordata</taxon>
        <taxon>Craniata</taxon>
        <taxon>Vertebrata</taxon>
        <taxon>Euteleostomi</taxon>
        <taxon>Actinopterygii</taxon>
        <taxon>Neopterygii</taxon>
        <taxon>Teleostei</taxon>
        <taxon>Neoteleostei</taxon>
        <taxon>Acanthomorphata</taxon>
        <taxon>Eupercaria</taxon>
        <taxon>Moronidae</taxon>
        <taxon>Dicentrarchus</taxon>
    </lineage>
</organism>
<keyword evidence="2" id="KW-0472">Membrane</keyword>
<keyword evidence="2" id="KW-1133">Transmembrane helix</keyword>
<dbReference type="InterPro" id="IPR009724">
    <property type="entry name" value="TMEM70"/>
</dbReference>
<dbReference type="GeneID" id="127370172"/>
<dbReference type="AlphaFoldDB" id="A0A8C4D8J2"/>
<gene>
    <name evidence="3" type="primary">tmem70</name>
</gene>
<dbReference type="GO" id="GO:0033615">
    <property type="term" value="P:mitochondrial proton-transporting ATP synthase complex assembly"/>
    <property type="evidence" value="ECO:0007669"/>
    <property type="project" value="TreeGrafter"/>
</dbReference>
<evidence type="ECO:0000256" key="1">
    <source>
        <dbReference type="ARBA" id="ARBA00005280"/>
    </source>
</evidence>
<evidence type="ECO:0008006" key="5">
    <source>
        <dbReference type="Google" id="ProtNLM"/>
    </source>
</evidence>
<dbReference type="CTD" id="54968"/>
<feature type="transmembrane region" description="Helical" evidence="2">
    <location>
        <begin position="100"/>
        <end position="118"/>
    </location>
</feature>
<dbReference type="PANTHER" id="PTHR13281:SF0">
    <property type="entry name" value="TRANSMEMBRANE PROTEIN 70, MITOCHONDRIAL"/>
    <property type="match status" value="1"/>
</dbReference>
<dbReference type="InterPro" id="IPR045325">
    <property type="entry name" value="TMEM70/TMEM186/TMEM223"/>
</dbReference>
<dbReference type="Ensembl" id="ENSDLAT00005000064.2">
    <property type="protein sequence ID" value="ENSDLAP00005000064.1"/>
    <property type="gene ID" value="ENSDLAG00005000029.2"/>
</dbReference>
<keyword evidence="4" id="KW-1185">Reference proteome</keyword>
<feature type="transmembrane region" description="Helical" evidence="2">
    <location>
        <begin position="130"/>
        <end position="151"/>
    </location>
</feature>
<evidence type="ECO:0000313" key="3">
    <source>
        <dbReference type="Ensembl" id="ENSDLAP00005000064.1"/>
    </source>
</evidence>
<dbReference type="OrthoDB" id="156886at2759"/>
<protein>
    <recommendedName>
        <fullName evidence="5">Transmembrane protein 70</fullName>
    </recommendedName>
</protein>
<dbReference type="PANTHER" id="PTHR13281">
    <property type="entry name" value="TRANSMEMBRANE PROTEIN 70, MITOCHONDRIAL"/>
    <property type="match status" value="1"/>
</dbReference>